<comment type="caution">
    <text evidence="1">The sequence shown here is derived from an EMBL/GenBank/DDBJ whole genome shotgun (WGS) entry which is preliminary data.</text>
</comment>
<evidence type="ECO:0000313" key="1">
    <source>
        <dbReference type="EMBL" id="KKN81423.1"/>
    </source>
</evidence>
<dbReference type="EMBL" id="LAZR01000215">
    <property type="protein sequence ID" value="KKN81423.1"/>
    <property type="molecule type" value="Genomic_DNA"/>
</dbReference>
<gene>
    <name evidence="1" type="ORF">LCGC14_0320360</name>
</gene>
<reference evidence="1" key="1">
    <citation type="journal article" date="2015" name="Nature">
        <title>Complex archaea that bridge the gap between prokaryotes and eukaryotes.</title>
        <authorList>
            <person name="Spang A."/>
            <person name="Saw J.H."/>
            <person name="Jorgensen S.L."/>
            <person name="Zaremba-Niedzwiedzka K."/>
            <person name="Martijn J."/>
            <person name="Lind A.E."/>
            <person name="van Eijk R."/>
            <person name="Schleper C."/>
            <person name="Guy L."/>
            <person name="Ettema T.J."/>
        </authorList>
    </citation>
    <scope>NUCLEOTIDE SEQUENCE</scope>
</reference>
<dbReference type="AlphaFoldDB" id="A0A0F9WRP0"/>
<accession>A0A0F9WRP0</accession>
<protein>
    <submittedName>
        <fullName evidence="1">Uncharacterized protein</fullName>
    </submittedName>
</protein>
<name>A0A0F9WRP0_9ZZZZ</name>
<proteinExistence type="predicted"/>
<sequence>MKFTQFTFPHGGRSAEFIDMADDVEALAAELTEAGWDFEIECHPERQTVNMDCCDIEKPIAARSCQNGPDVPVKVEELVREAHANWIERGKPRARTPLNAEG</sequence>
<organism evidence="1">
    <name type="scientific">marine sediment metagenome</name>
    <dbReference type="NCBI Taxonomy" id="412755"/>
    <lineage>
        <taxon>unclassified sequences</taxon>
        <taxon>metagenomes</taxon>
        <taxon>ecological metagenomes</taxon>
    </lineage>
</organism>